<keyword evidence="2" id="KW-1185">Reference proteome</keyword>
<organism evidence="1 2">
    <name type="scientific">Nitrococcus mobilis Nb-231</name>
    <dbReference type="NCBI Taxonomy" id="314278"/>
    <lineage>
        <taxon>Bacteria</taxon>
        <taxon>Pseudomonadati</taxon>
        <taxon>Pseudomonadota</taxon>
        <taxon>Gammaproteobacteria</taxon>
        <taxon>Chromatiales</taxon>
        <taxon>Ectothiorhodospiraceae</taxon>
        <taxon>Nitrococcus</taxon>
    </lineage>
</organism>
<comment type="caution">
    <text evidence="1">The sequence shown here is derived from an EMBL/GenBank/DDBJ whole genome shotgun (WGS) entry which is preliminary data.</text>
</comment>
<name>A4BVD7_9GAMM</name>
<gene>
    <name evidence="1" type="ORF">NB231_02980</name>
</gene>
<evidence type="ECO:0000313" key="2">
    <source>
        <dbReference type="Proteomes" id="UP000003374"/>
    </source>
</evidence>
<dbReference type="HOGENOM" id="CLU_2917975_0_0_6"/>
<accession>A4BVD7</accession>
<reference evidence="1 2" key="1">
    <citation type="submission" date="2006-02" db="EMBL/GenBank/DDBJ databases">
        <authorList>
            <person name="Waterbury J."/>
            <person name="Ferriera S."/>
            <person name="Johnson J."/>
            <person name="Kravitz S."/>
            <person name="Halpern A."/>
            <person name="Remington K."/>
            <person name="Beeson K."/>
            <person name="Tran B."/>
            <person name="Rogers Y.-H."/>
            <person name="Friedman R."/>
            <person name="Venter J.C."/>
        </authorList>
    </citation>
    <scope>NUCLEOTIDE SEQUENCE [LARGE SCALE GENOMIC DNA]</scope>
    <source>
        <strain evidence="1 2">Nb-231</strain>
    </source>
</reference>
<sequence length="61" mass="7052">MWVYVSVRSSRSRRGQRFELGGNFCLRPPQGLAFYVLAHIESFSVDEFHVGESYKGQDQIL</sequence>
<dbReference type="Proteomes" id="UP000003374">
    <property type="component" value="Unassembled WGS sequence"/>
</dbReference>
<proteinExistence type="predicted"/>
<dbReference type="AlphaFoldDB" id="A4BVD7"/>
<evidence type="ECO:0000313" key="1">
    <source>
        <dbReference type="EMBL" id="EAR20322.1"/>
    </source>
</evidence>
<dbReference type="EMBL" id="AAOF01000025">
    <property type="protein sequence ID" value="EAR20322.1"/>
    <property type="molecule type" value="Genomic_DNA"/>
</dbReference>
<protein>
    <submittedName>
        <fullName evidence="1">Uncharacterized protein</fullName>
    </submittedName>
</protein>